<keyword evidence="3" id="KW-0520">NAD</keyword>
<sequence>MLTPVLIGTVVLGGLGSFLYGELHWEVLAVFMLAAWVVLAGVRDFFDKVRHKGVIAGAGVDVFETEPPIAERHPLFSAPNLIATPHVAFATAESMQKRAVIVMNNLETYLDGVPQNVVK</sequence>
<comment type="caution">
    <text evidence="6">The sequence shown here is derived from an EMBL/GenBank/DDBJ whole genome shotgun (WGS) entry which is preliminary data.</text>
</comment>
<feature type="transmembrane region" description="Helical" evidence="4">
    <location>
        <begin position="23"/>
        <end position="42"/>
    </location>
</feature>
<organism evidence="6">
    <name type="scientific">bioreactor metagenome</name>
    <dbReference type="NCBI Taxonomy" id="1076179"/>
    <lineage>
        <taxon>unclassified sequences</taxon>
        <taxon>metagenomes</taxon>
        <taxon>ecological metagenomes</taxon>
    </lineage>
</organism>
<dbReference type="AlphaFoldDB" id="A0A645IFK3"/>
<evidence type="ECO:0000256" key="1">
    <source>
        <dbReference type="ARBA" id="ARBA00005854"/>
    </source>
</evidence>
<keyword evidence="4" id="KW-0472">Membrane</keyword>
<accession>A0A645IFK3</accession>
<dbReference type="InterPro" id="IPR050418">
    <property type="entry name" value="D-iso_2-hydroxyacid_DH_PdxB"/>
</dbReference>
<evidence type="ECO:0000256" key="3">
    <source>
        <dbReference type="ARBA" id="ARBA00023027"/>
    </source>
</evidence>
<feature type="domain" description="D-isomer specific 2-hydroxyacid dehydrogenase NAD-binding" evidence="5">
    <location>
        <begin position="51"/>
        <end position="88"/>
    </location>
</feature>
<dbReference type="EMBL" id="VSSQ01113957">
    <property type="protein sequence ID" value="MPN50101.1"/>
    <property type="molecule type" value="Genomic_DNA"/>
</dbReference>
<evidence type="ECO:0000259" key="5">
    <source>
        <dbReference type="Pfam" id="PF02826"/>
    </source>
</evidence>
<gene>
    <name evidence="6" type="ORF">SDC9_197727</name>
</gene>
<dbReference type="GO" id="GO:0016491">
    <property type="term" value="F:oxidoreductase activity"/>
    <property type="evidence" value="ECO:0007669"/>
    <property type="project" value="UniProtKB-KW"/>
</dbReference>
<dbReference type="InterPro" id="IPR006140">
    <property type="entry name" value="D-isomer_DH_NAD-bd"/>
</dbReference>
<dbReference type="PANTHER" id="PTHR43761:SF1">
    <property type="entry name" value="D-ISOMER SPECIFIC 2-HYDROXYACID DEHYDROGENASE CATALYTIC DOMAIN-CONTAINING PROTEIN-RELATED"/>
    <property type="match status" value="1"/>
</dbReference>
<reference evidence="6" key="1">
    <citation type="submission" date="2019-08" db="EMBL/GenBank/DDBJ databases">
        <authorList>
            <person name="Kucharzyk K."/>
            <person name="Murdoch R.W."/>
            <person name="Higgins S."/>
            <person name="Loffler F."/>
        </authorList>
    </citation>
    <scope>NUCLEOTIDE SEQUENCE</scope>
</reference>
<dbReference type="SUPFAM" id="SSF51735">
    <property type="entry name" value="NAD(P)-binding Rossmann-fold domains"/>
    <property type="match status" value="1"/>
</dbReference>
<dbReference type="GO" id="GO:0051287">
    <property type="term" value="F:NAD binding"/>
    <property type="evidence" value="ECO:0007669"/>
    <property type="project" value="InterPro"/>
</dbReference>
<comment type="similarity">
    <text evidence="1">Belongs to the D-isomer specific 2-hydroxyacid dehydrogenase family.</text>
</comment>
<evidence type="ECO:0000313" key="6">
    <source>
        <dbReference type="EMBL" id="MPN50101.1"/>
    </source>
</evidence>
<proteinExistence type="inferred from homology"/>
<name>A0A645IFK3_9ZZZZ</name>
<evidence type="ECO:0000256" key="4">
    <source>
        <dbReference type="SAM" id="Phobius"/>
    </source>
</evidence>
<keyword evidence="4" id="KW-0812">Transmembrane</keyword>
<dbReference type="InterPro" id="IPR036291">
    <property type="entry name" value="NAD(P)-bd_dom_sf"/>
</dbReference>
<evidence type="ECO:0000256" key="2">
    <source>
        <dbReference type="ARBA" id="ARBA00023002"/>
    </source>
</evidence>
<protein>
    <recommendedName>
        <fullName evidence="5">D-isomer specific 2-hydroxyacid dehydrogenase NAD-binding domain-containing protein</fullName>
    </recommendedName>
</protein>
<dbReference type="PANTHER" id="PTHR43761">
    <property type="entry name" value="D-ISOMER SPECIFIC 2-HYDROXYACID DEHYDROGENASE FAMILY PROTEIN (AFU_ORTHOLOGUE AFUA_1G13630)"/>
    <property type="match status" value="1"/>
</dbReference>
<keyword evidence="4" id="KW-1133">Transmembrane helix</keyword>
<dbReference type="Gene3D" id="3.40.50.720">
    <property type="entry name" value="NAD(P)-binding Rossmann-like Domain"/>
    <property type="match status" value="2"/>
</dbReference>
<dbReference type="Pfam" id="PF02826">
    <property type="entry name" value="2-Hacid_dh_C"/>
    <property type="match status" value="1"/>
</dbReference>
<keyword evidence="2" id="KW-0560">Oxidoreductase</keyword>